<sequence length="323" mass="37529">MSVRKEIPRSVPDTTSLDRKRPCEDTSKDEGDCFDFKRRRAILAKYPQHVQNQVTQLVAEILASIYYHINYVCIVRAICRFENKAEHVAYYRLQYSESANLLDLLIGQIIDPERYQGSDPRGTVHRMGEFVVLFGWKMLSVCMTAEGFRRAVREIRHREIWGELLDKIRVNQWSLEVFARSRNLDWRGQLLKYAHLGIPRLDAELRSHRKMWSQHPHHVVQSIDKKLRRPWFKGEIQIHVDKPVFDPDSENWKAKGQTTDPTLRRPEDGDCDLCGLGSCDCEIDFSAGSLVELVERPLTGTGVRTLTSFREGDILGQFIGIYR</sequence>
<evidence type="ECO:0000313" key="2">
    <source>
        <dbReference type="EMBL" id="CBF77051.1"/>
    </source>
</evidence>
<organism evidence="2 3">
    <name type="scientific">Emericella nidulans (strain FGSC A4 / ATCC 38163 / CBS 112.46 / NRRL 194 / M139)</name>
    <name type="common">Aspergillus nidulans</name>
    <dbReference type="NCBI Taxonomy" id="227321"/>
    <lineage>
        <taxon>Eukaryota</taxon>
        <taxon>Fungi</taxon>
        <taxon>Dikarya</taxon>
        <taxon>Ascomycota</taxon>
        <taxon>Pezizomycotina</taxon>
        <taxon>Eurotiomycetes</taxon>
        <taxon>Eurotiomycetidae</taxon>
        <taxon>Eurotiales</taxon>
        <taxon>Aspergillaceae</taxon>
        <taxon>Aspergillus</taxon>
        <taxon>Aspergillus subgen. Nidulantes</taxon>
    </lineage>
</organism>
<proteinExistence type="predicted"/>
<dbReference type="InParanoid" id="Q5B472"/>
<evidence type="ECO:0000313" key="3">
    <source>
        <dbReference type="Proteomes" id="UP000000560"/>
    </source>
</evidence>
<dbReference type="HOGENOM" id="CLU_860596_0_0_1"/>
<gene>
    <name evidence="2" type="ORF">ANIA_04658</name>
</gene>
<dbReference type="RefSeq" id="XP_662262.1">
    <property type="nucleotide sequence ID" value="XM_657170.1"/>
</dbReference>
<feature type="region of interest" description="Disordered" evidence="1">
    <location>
        <begin position="1"/>
        <end position="29"/>
    </location>
</feature>
<accession>C8VB19</accession>
<dbReference type="eggNOG" id="KOG1177">
    <property type="taxonomic scope" value="Eukaryota"/>
</dbReference>
<reference evidence="3" key="2">
    <citation type="journal article" date="2009" name="Fungal Genet. Biol.">
        <title>The 2008 update of the Aspergillus nidulans genome annotation: a community effort.</title>
        <authorList>
            <person name="Wortman J.R."/>
            <person name="Gilsenan J.M."/>
            <person name="Joardar V."/>
            <person name="Deegan J."/>
            <person name="Clutterbuck J."/>
            <person name="Andersen M.R."/>
            <person name="Archer D."/>
            <person name="Bencina M."/>
            <person name="Braus G."/>
            <person name="Coutinho P."/>
            <person name="von Dohren H."/>
            <person name="Doonan J."/>
            <person name="Driessen A.J."/>
            <person name="Durek P."/>
            <person name="Espeso E."/>
            <person name="Fekete E."/>
            <person name="Flipphi M."/>
            <person name="Estrada C.G."/>
            <person name="Geysens S."/>
            <person name="Goldman G."/>
            <person name="de Groot P.W."/>
            <person name="Hansen K."/>
            <person name="Harris S.D."/>
            <person name="Heinekamp T."/>
            <person name="Helmstaedt K."/>
            <person name="Henrissat B."/>
            <person name="Hofmann G."/>
            <person name="Homan T."/>
            <person name="Horio T."/>
            <person name="Horiuchi H."/>
            <person name="James S."/>
            <person name="Jones M."/>
            <person name="Karaffa L."/>
            <person name="Karanyi Z."/>
            <person name="Kato M."/>
            <person name="Keller N."/>
            <person name="Kelly D.E."/>
            <person name="Kiel J.A."/>
            <person name="Kim J.M."/>
            <person name="van der Klei I.J."/>
            <person name="Klis F.M."/>
            <person name="Kovalchuk A."/>
            <person name="Krasevec N."/>
            <person name="Kubicek C.P."/>
            <person name="Liu B."/>
            <person name="Maccabe A."/>
            <person name="Meyer V."/>
            <person name="Mirabito P."/>
            <person name="Miskei M."/>
            <person name="Mos M."/>
            <person name="Mullins J."/>
            <person name="Nelson D.R."/>
            <person name="Nielsen J."/>
            <person name="Oakley B.R."/>
            <person name="Osmani S.A."/>
            <person name="Pakula T."/>
            <person name="Paszewski A."/>
            <person name="Paulsen I."/>
            <person name="Pilsyk S."/>
            <person name="Pocsi I."/>
            <person name="Punt P.J."/>
            <person name="Ram A.F."/>
            <person name="Ren Q."/>
            <person name="Robellet X."/>
            <person name="Robson G."/>
            <person name="Seiboth B."/>
            <person name="van Solingen P."/>
            <person name="Specht T."/>
            <person name="Sun J."/>
            <person name="Taheri-Talesh N."/>
            <person name="Takeshita N."/>
            <person name="Ussery D."/>
            <person name="vanKuyk P.A."/>
            <person name="Visser H."/>
            <person name="van de Vondervoort P.J."/>
            <person name="de Vries R.P."/>
            <person name="Walton J."/>
            <person name="Xiang X."/>
            <person name="Xiong Y."/>
            <person name="Zeng A.P."/>
            <person name="Brandt B.W."/>
            <person name="Cornell M.J."/>
            <person name="van den Hondel C.A."/>
            <person name="Visser J."/>
            <person name="Oliver S.G."/>
            <person name="Turner G."/>
        </authorList>
    </citation>
    <scope>GENOME REANNOTATION</scope>
    <source>
        <strain evidence="3">FGSC A4 / ATCC 38163 / CBS 112.46 / NRRL 194 / M139</strain>
    </source>
</reference>
<dbReference type="GeneID" id="2872458"/>
<accession>Q5B472</accession>
<dbReference type="Proteomes" id="UP000000560">
    <property type="component" value="Chromosome III"/>
</dbReference>
<dbReference type="KEGG" id="ani:ANIA_04658"/>
<keyword evidence="3" id="KW-1185">Reference proteome</keyword>
<evidence type="ECO:0000256" key="1">
    <source>
        <dbReference type="SAM" id="MobiDB-lite"/>
    </source>
</evidence>
<dbReference type="AlphaFoldDB" id="Q5B472"/>
<dbReference type="STRING" id="227321.Q5B472"/>
<reference evidence="3" key="1">
    <citation type="journal article" date="2005" name="Nature">
        <title>Sequencing of Aspergillus nidulans and comparative analysis with A. fumigatus and A. oryzae.</title>
        <authorList>
            <person name="Galagan J.E."/>
            <person name="Calvo S.E."/>
            <person name="Cuomo C."/>
            <person name="Ma L.J."/>
            <person name="Wortman J.R."/>
            <person name="Batzoglou S."/>
            <person name="Lee S.I."/>
            <person name="Basturkmen M."/>
            <person name="Spevak C.C."/>
            <person name="Clutterbuck J."/>
            <person name="Kapitonov V."/>
            <person name="Jurka J."/>
            <person name="Scazzocchio C."/>
            <person name="Farman M."/>
            <person name="Butler J."/>
            <person name="Purcell S."/>
            <person name="Harris S."/>
            <person name="Braus G.H."/>
            <person name="Draht O."/>
            <person name="Busch S."/>
            <person name="D'Enfert C."/>
            <person name="Bouchier C."/>
            <person name="Goldman G.H."/>
            <person name="Bell-Pedersen D."/>
            <person name="Griffiths-Jones S."/>
            <person name="Doonan J.H."/>
            <person name="Yu J."/>
            <person name="Vienken K."/>
            <person name="Pain A."/>
            <person name="Freitag M."/>
            <person name="Selker E.U."/>
            <person name="Archer D.B."/>
            <person name="Penalva M.A."/>
            <person name="Oakley B.R."/>
            <person name="Momany M."/>
            <person name="Tanaka T."/>
            <person name="Kumagai T."/>
            <person name="Asai K."/>
            <person name="Machida M."/>
            <person name="Nierman W.C."/>
            <person name="Denning D.W."/>
            <person name="Caddick M."/>
            <person name="Hynes M."/>
            <person name="Paoletti M."/>
            <person name="Fischer R."/>
            <person name="Miller B."/>
            <person name="Dyer P."/>
            <person name="Sachs M.S."/>
            <person name="Osmani S.A."/>
            <person name="Birren B.W."/>
        </authorList>
    </citation>
    <scope>NUCLEOTIDE SEQUENCE [LARGE SCALE GENOMIC DNA]</scope>
    <source>
        <strain evidence="3">FGSC A4 / ATCC 38163 / CBS 112.46 / NRRL 194 / M139</strain>
    </source>
</reference>
<dbReference type="EMBL" id="BN001303">
    <property type="protein sequence ID" value="CBF77051.1"/>
    <property type="molecule type" value="Genomic_DNA"/>
</dbReference>
<name>Q5B472_EMENI</name>
<protein>
    <submittedName>
        <fullName evidence="2">SET domain protein (AFU_orthologue AFUA_5G08460)</fullName>
    </submittedName>
</protein>
<dbReference type="OrthoDB" id="308383at2759"/>
<feature type="compositionally biased region" description="Basic and acidic residues" evidence="1">
    <location>
        <begin position="16"/>
        <end position="29"/>
    </location>
</feature>